<reference evidence="8 10" key="1">
    <citation type="submission" date="2016-04" db="EMBL/GenBank/DDBJ databases">
        <title>Genome sequence of Methanosphaera cuniculi DSM 4103.</title>
        <authorList>
            <person name="Poehlein A."/>
            <person name="Seedorf H."/>
            <person name="Daniel R."/>
        </authorList>
    </citation>
    <scope>NUCLEOTIDE SEQUENCE [LARGE SCALE GENOMIC DNA]</scope>
    <source>
        <strain evidence="8 10">DSM 4103</strain>
    </source>
</reference>
<evidence type="ECO:0000256" key="5">
    <source>
        <dbReference type="ARBA" id="ARBA00023235"/>
    </source>
</evidence>
<dbReference type="EMBL" id="LMVN01000001">
    <property type="protein sequence ID" value="PAV08293.1"/>
    <property type="molecule type" value="Genomic_DNA"/>
</dbReference>
<dbReference type="FunFam" id="3.30.70.2510:FF:000001">
    <property type="entry name" value="tRNA pseudouridine synthase Pus10"/>
    <property type="match status" value="1"/>
</dbReference>
<name>A0A2A2HGD7_9EURY</name>
<dbReference type="Gene3D" id="3.30.70.3190">
    <property type="match status" value="1"/>
</dbReference>
<evidence type="ECO:0000256" key="1">
    <source>
        <dbReference type="ARBA" id="ARBA00009652"/>
    </source>
</evidence>
<evidence type="ECO:0000256" key="2">
    <source>
        <dbReference type="ARBA" id="ARBA00012787"/>
    </source>
</evidence>
<keyword evidence="5" id="KW-0413">Isomerase</keyword>
<comment type="similarity">
    <text evidence="1">Belongs to the pseudouridine synthase Pus10 family.</text>
</comment>
<proteinExistence type="inferred from homology"/>
<dbReference type="Proteomes" id="UP000217528">
    <property type="component" value="Unassembled WGS sequence"/>
</dbReference>
<dbReference type="Gene3D" id="3.30.70.2510">
    <property type="match status" value="1"/>
</dbReference>
<dbReference type="PANTHER" id="PTHR21568">
    <property type="entry name" value="TRNA PSEUDOURIDINE SYNTHASE PUS10"/>
    <property type="match status" value="1"/>
</dbReference>
<dbReference type="PANTHER" id="PTHR21568:SF0">
    <property type="entry name" value="TRNA PSEUDOURIDINE SYNTHASE PUS10"/>
    <property type="match status" value="1"/>
</dbReference>
<keyword evidence="3" id="KW-0819">tRNA processing</keyword>
<dbReference type="Pfam" id="PF21238">
    <property type="entry name" value="Pus10_C"/>
    <property type="match status" value="1"/>
</dbReference>
<evidence type="ECO:0000313" key="7">
    <source>
        <dbReference type="EMBL" id="PAV08293.1"/>
    </source>
</evidence>
<reference evidence="7 9" key="2">
    <citation type="journal article" date="2017" name="BMC Genomics">
        <title>Genomic analysis of methanogenic archaea reveals a shift towards energy conservation.</title>
        <authorList>
            <person name="Gilmore S.P."/>
            <person name="Henske J.K."/>
            <person name="Sexton J.A."/>
            <person name="Solomon K.V."/>
            <person name="Seppala S."/>
            <person name="Yoo J.I."/>
            <person name="Huyett L.M."/>
            <person name="Pressman A."/>
            <person name="Cogan J.Z."/>
            <person name="Kivenson V."/>
            <person name="Peng X."/>
            <person name="Tan Y."/>
            <person name="Valentine D.L."/>
            <person name="O'Malley M.A."/>
        </authorList>
    </citation>
    <scope>NUCLEOTIDE SEQUENCE [LARGE SCALE GENOMIC DNA]</scope>
    <source>
        <strain evidence="7 9">1R-7</strain>
    </source>
</reference>
<organism evidence="7 9">
    <name type="scientific">Methanosphaera cuniculi</name>
    <dbReference type="NCBI Taxonomy" id="1077256"/>
    <lineage>
        <taxon>Archaea</taxon>
        <taxon>Methanobacteriati</taxon>
        <taxon>Methanobacteriota</taxon>
        <taxon>Methanomada group</taxon>
        <taxon>Methanobacteria</taxon>
        <taxon>Methanobacteriales</taxon>
        <taxon>Methanobacteriaceae</taxon>
        <taxon>Methanosphaera</taxon>
    </lineage>
</organism>
<keyword evidence="9" id="KW-1185">Reference proteome</keyword>
<evidence type="ECO:0000313" key="10">
    <source>
        <dbReference type="Proteomes" id="UP000246004"/>
    </source>
</evidence>
<evidence type="ECO:0000256" key="3">
    <source>
        <dbReference type="ARBA" id="ARBA00022694"/>
    </source>
</evidence>
<keyword evidence="4" id="KW-0694">RNA-binding</keyword>
<dbReference type="SUPFAM" id="SSF55120">
    <property type="entry name" value="Pseudouridine synthase"/>
    <property type="match status" value="1"/>
</dbReference>
<dbReference type="GO" id="GO:0003723">
    <property type="term" value="F:RNA binding"/>
    <property type="evidence" value="ECO:0007669"/>
    <property type="project" value="UniProtKB-KW"/>
</dbReference>
<dbReference type="OrthoDB" id="10348at2157"/>
<feature type="domain" description="Pus10-like C-terminal" evidence="6">
    <location>
        <begin position="165"/>
        <end position="403"/>
    </location>
</feature>
<dbReference type="InterPro" id="IPR039894">
    <property type="entry name" value="Pus10-like"/>
</dbReference>
<sequence length="409" mass="47122">MTQTDENNNDTYKICDECLHRIYPNAQRRANATIPLIDEDKGEVCSLCNNILLHKDLIFDLVERKLNMLNITFDTCQIASVIADKQMLKTEHQIHKLAPYYGKNNLRNQLKYEMCEMIEKKLHKTIDHKNPEIVIMIKARSKPYDNAPHKEVSGVNIFIDVNPLFIEGRYNKLKRGIPQTKWPCSNCKGRGCEECNFTGQQYPDTVEGLISRQILPLTQGSETKFHGSGREDIDVLMLGKGRPFVIEVKRPFNRQIDLDELEHLVNENSDGKIQIHNLHFTDKERKGTIKNSSTESYKVYEAIAEFENGVISEDIQKILKLKHIHQRTPQRVEHRRADLIREREIYDIQVERMGSCKLKLIIKCQGGLYIKELISGDDGRTEPSISSITDNNAVCSQLDVIDVHIPEVE</sequence>
<comment type="caution">
    <text evidence="7">The sequence shown here is derived from an EMBL/GenBank/DDBJ whole genome shotgun (WGS) entry which is preliminary data.</text>
</comment>
<dbReference type="RefSeq" id="WP_095607948.1">
    <property type="nucleotide sequence ID" value="NZ_CAUHCB010000004.1"/>
</dbReference>
<dbReference type="InterPro" id="IPR048741">
    <property type="entry name" value="Pus10-like_C"/>
</dbReference>
<dbReference type="AlphaFoldDB" id="A0A2A2HGD7"/>
<evidence type="ECO:0000256" key="4">
    <source>
        <dbReference type="ARBA" id="ARBA00022884"/>
    </source>
</evidence>
<dbReference type="EC" id="5.4.99.25" evidence="2"/>
<dbReference type="EMBL" id="LWMS01000020">
    <property type="protein sequence ID" value="PWL08386.1"/>
    <property type="molecule type" value="Genomic_DNA"/>
</dbReference>
<dbReference type="NCBIfam" id="TIGR01213">
    <property type="entry name" value="pseudo_Pus10arc"/>
    <property type="match status" value="1"/>
</dbReference>
<gene>
    <name evidence="7" type="ORF">ASJ82_03655</name>
    <name evidence="8" type="ORF">MSCUN_08250</name>
</gene>
<evidence type="ECO:0000313" key="8">
    <source>
        <dbReference type="EMBL" id="PWL08386.1"/>
    </source>
</evidence>
<evidence type="ECO:0000259" key="6">
    <source>
        <dbReference type="Pfam" id="PF21238"/>
    </source>
</evidence>
<dbReference type="InterPro" id="IPR020103">
    <property type="entry name" value="PsdUridine_synth_cat_dom_sf"/>
</dbReference>
<dbReference type="GO" id="GO:0160148">
    <property type="term" value="F:tRNA pseudouridine(55) synthase activity"/>
    <property type="evidence" value="ECO:0007669"/>
    <property type="project" value="UniProtKB-EC"/>
</dbReference>
<dbReference type="Proteomes" id="UP000246004">
    <property type="component" value="Unassembled WGS sequence"/>
</dbReference>
<evidence type="ECO:0000313" key="9">
    <source>
        <dbReference type="Proteomes" id="UP000217528"/>
    </source>
</evidence>
<accession>A0A2A2HGD7</accession>
<protein>
    <recommendedName>
        <fullName evidence="2">tRNA pseudouridine(55) synthase</fullName>
        <ecNumber evidence="2">5.4.99.25</ecNumber>
    </recommendedName>
</protein>
<dbReference type="GO" id="GO:0031119">
    <property type="term" value="P:tRNA pseudouridine synthesis"/>
    <property type="evidence" value="ECO:0007669"/>
    <property type="project" value="TreeGrafter"/>
</dbReference>